<keyword evidence="4" id="KW-1185">Reference proteome</keyword>
<dbReference type="EMBL" id="JASATX010000002">
    <property type="protein sequence ID" value="MDI2098804.1"/>
    <property type="molecule type" value="Genomic_DNA"/>
</dbReference>
<evidence type="ECO:0000313" key="4">
    <source>
        <dbReference type="Proteomes" id="UP001321506"/>
    </source>
</evidence>
<feature type="compositionally biased region" description="Low complexity" evidence="1">
    <location>
        <begin position="51"/>
        <end position="95"/>
    </location>
</feature>
<gene>
    <name evidence="3" type="ORF">QF206_07475</name>
</gene>
<dbReference type="Proteomes" id="UP001321506">
    <property type="component" value="Unassembled WGS sequence"/>
</dbReference>
<reference evidence="3 4" key="1">
    <citation type="submission" date="2023-04" db="EMBL/GenBank/DDBJ databases">
        <title>Klugiella caeni sp. nov. isolated from the sludge of biochemical tank.</title>
        <authorList>
            <person name="Geng K."/>
        </authorList>
    </citation>
    <scope>NUCLEOTIDE SEQUENCE [LARGE SCALE GENOMIC DNA]</scope>
    <source>
        <strain evidence="3 4">YN-L-19</strain>
    </source>
</reference>
<evidence type="ECO:0000256" key="1">
    <source>
        <dbReference type="SAM" id="MobiDB-lite"/>
    </source>
</evidence>
<comment type="caution">
    <text evidence="3">The sequence shown here is derived from an EMBL/GenBank/DDBJ whole genome shotgun (WGS) entry which is preliminary data.</text>
</comment>
<dbReference type="AlphaFoldDB" id="A0AAW6T5Q8"/>
<evidence type="ECO:0000313" key="3">
    <source>
        <dbReference type="EMBL" id="MDI2098804.1"/>
    </source>
</evidence>
<feature type="region of interest" description="Disordered" evidence="1">
    <location>
        <begin position="27"/>
        <end position="103"/>
    </location>
</feature>
<accession>A0AAW6T5Q8</accession>
<dbReference type="Gene3D" id="3.90.1010.20">
    <property type="match status" value="1"/>
</dbReference>
<dbReference type="InterPro" id="IPR007329">
    <property type="entry name" value="FMN-bd"/>
</dbReference>
<evidence type="ECO:0000259" key="2">
    <source>
        <dbReference type="SMART" id="SM00900"/>
    </source>
</evidence>
<organism evidence="3 4">
    <name type="scientific">Ruicaihuangia caeni</name>
    <dbReference type="NCBI Taxonomy" id="3042517"/>
    <lineage>
        <taxon>Bacteria</taxon>
        <taxon>Bacillati</taxon>
        <taxon>Actinomycetota</taxon>
        <taxon>Actinomycetes</taxon>
        <taxon>Micrococcales</taxon>
        <taxon>Microbacteriaceae</taxon>
        <taxon>Ruicaihuangia</taxon>
    </lineage>
</organism>
<dbReference type="Pfam" id="PF04205">
    <property type="entry name" value="FMN_bind"/>
    <property type="match status" value="1"/>
</dbReference>
<name>A0AAW6T5Q8_9MICO</name>
<proteinExistence type="predicted"/>
<feature type="domain" description="FMN-binding" evidence="2">
    <location>
        <begin position="103"/>
        <end position="181"/>
    </location>
</feature>
<sequence length="183" mass="18103">MRTRAVIGSAFAAFAILAVGWEVGTSSLPPGQTVTAPTSSAPDSGGSTPNSGTTQSRSAGQSGSASPSEQNSPSAAPDPGSSSGSSNSAGAADGSYTGSLERTPWGDVQVGVTISGGHIVEVPALHLTDRGGQSVQISNYAAPILRSEVLRAQSAQVSMVSGATFTSEAYLASLQSALDQAGF</sequence>
<dbReference type="RefSeq" id="WP_281488580.1">
    <property type="nucleotide sequence ID" value="NZ_JASATX010000002.1"/>
</dbReference>
<protein>
    <submittedName>
        <fullName evidence="3">FMN-binding protein</fullName>
    </submittedName>
</protein>
<dbReference type="SMART" id="SM00900">
    <property type="entry name" value="FMN_bind"/>
    <property type="match status" value="1"/>
</dbReference>
<dbReference type="GO" id="GO:0010181">
    <property type="term" value="F:FMN binding"/>
    <property type="evidence" value="ECO:0007669"/>
    <property type="project" value="InterPro"/>
</dbReference>
<dbReference type="GO" id="GO:0016020">
    <property type="term" value="C:membrane"/>
    <property type="evidence" value="ECO:0007669"/>
    <property type="project" value="InterPro"/>
</dbReference>
<feature type="compositionally biased region" description="Polar residues" evidence="1">
    <location>
        <begin position="27"/>
        <end position="50"/>
    </location>
</feature>